<dbReference type="EMBL" id="JATAAI010000018">
    <property type="protein sequence ID" value="KAK1739287.1"/>
    <property type="molecule type" value="Genomic_DNA"/>
</dbReference>
<evidence type="ECO:0000259" key="1">
    <source>
        <dbReference type="Pfam" id="PF13191"/>
    </source>
</evidence>
<name>A0AAD9D9P4_9STRA</name>
<accession>A0AAD9D9P4</accession>
<gene>
    <name evidence="2" type="ORF">QTG54_009830</name>
</gene>
<dbReference type="SUPFAM" id="SSF48452">
    <property type="entry name" value="TPR-like"/>
    <property type="match status" value="1"/>
</dbReference>
<evidence type="ECO:0000313" key="3">
    <source>
        <dbReference type="Proteomes" id="UP001224775"/>
    </source>
</evidence>
<organism evidence="2 3">
    <name type="scientific">Skeletonema marinoi</name>
    <dbReference type="NCBI Taxonomy" id="267567"/>
    <lineage>
        <taxon>Eukaryota</taxon>
        <taxon>Sar</taxon>
        <taxon>Stramenopiles</taxon>
        <taxon>Ochrophyta</taxon>
        <taxon>Bacillariophyta</taxon>
        <taxon>Coscinodiscophyceae</taxon>
        <taxon>Thalassiosirophycidae</taxon>
        <taxon>Thalassiosirales</taxon>
        <taxon>Skeletonemataceae</taxon>
        <taxon>Skeletonema</taxon>
        <taxon>Skeletonema marinoi-dohrnii complex</taxon>
    </lineage>
</organism>
<dbReference type="PANTHER" id="PTHR43642">
    <property type="entry name" value="HYBRID SIGNAL TRANSDUCTION HISTIDINE KINASE G"/>
    <property type="match status" value="1"/>
</dbReference>
<evidence type="ECO:0000313" key="2">
    <source>
        <dbReference type="EMBL" id="KAK1739287.1"/>
    </source>
</evidence>
<dbReference type="PANTHER" id="PTHR43642:SF1">
    <property type="entry name" value="HYBRID SIGNAL TRANSDUCTION HISTIDINE KINASE G"/>
    <property type="match status" value="1"/>
</dbReference>
<dbReference type="AlphaFoldDB" id="A0AAD9D9P4"/>
<dbReference type="Pfam" id="PF13191">
    <property type="entry name" value="AAA_16"/>
    <property type="match status" value="1"/>
</dbReference>
<dbReference type="InterPro" id="IPR011990">
    <property type="entry name" value="TPR-like_helical_dom_sf"/>
</dbReference>
<keyword evidence="3" id="KW-1185">Reference proteome</keyword>
<dbReference type="InterPro" id="IPR027417">
    <property type="entry name" value="P-loop_NTPase"/>
</dbReference>
<sequence length="1090" mass="122336">MGIGLLGDGPRKKRSQNESCNMCAVLVEPLKEKCLSGALCDLIANMLDCANGTLRKDETCHDMSEVRDDLQLLLDKPSIYLHDQDMGRLSMTGLQFGDTVFGRNAELSTIKDAYRRTVSGDRELVTIYGQSGTGKSLLAHEFGKHALSDGGVLLSGKFDQLEQGKPFSALASAFNQYCGTLLQNSELTQLKQKLAHQINHALGREAYHLAKLIPNLATILGLQLHYIIHDEGCIDARKRLQYLLCRFVEVISNLFAAPVTLFLDDLQWADSASIEAVNQLLLTGGLATQNTSFFFLGCYREGETDNLNPLWTSLCNNNLVNARSTEVKLDCMDEHTLNRMVSETLCLSPRLTRTLSNVIYHKTKGNQLFVSRLLRALNKEGLLRPSLSRRRWEWNMKKIKSRGLPDDVAIFLTDSLRELPDKVQSALFVLSCFGASSESAFVESQGLDRNILENLEIAVAEGLVDKIDDQYRFAHDRIQEAAYNTKPAHKRSVIHFKYGLELSSLLLGDEDTSASASVLFTAVNQLNLGGPLAVQDKSHYITAAQLNLRAGKKAMEMSDYETAYSYFDSGISFLRKKHWQQHYALSLELYSLAAKCALTNSDHTSLKLLIAEVVAKAHFFEDKLDVLYFETCALAISSRLPESIERGVEILSKLGIELRGGGSRMEACVQETKDLLSGYSDDEILNTRRMTDPTIIMAMKFLGKMETGMTQIMPESAPHVMLRIIQLSLSHGMSPVSPIGFVHLGSYIAKLGDISEGYHYVKLAHTLLDRVGSRESAGEVICFGTPVRAYVEPLQAALKYHDEGYAAALASGDIIQAALNMMQLSMKMLFAGVNLQTTREKCAEAVNFLDERKMVIFMMNQQCLQKFVLKLIGTDEKPKYVSAEEENILATNNSVRTSYYFQGAYISFMFRLFDDSKHYAEKHLACIDNTWANLFLHHAVHVFYIGLISFWVARKLNDGQQWHERGKRSKLALKKWAESSQWTFQNKWYLLEAEELYCNNDFDAAKTYYEKAVASAKSHKFVHEEALACELAAYFYLELGEAEKATELFLLAHEKYLEWGAFEKCNSLFKFVEGIFTPVSTFDKGGIGTK</sequence>
<dbReference type="Gene3D" id="3.40.50.300">
    <property type="entry name" value="P-loop containing nucleotide triphosphate hydrolases"/>
    <property type="match status" value="1"/>
</dbReference>
<comment type="caution">
    <text evidence="2">The sequence shown here is derived from an EMBL/GenBank/DDBJ whole genome shotgun (WGS) entry which is preliminary data.</text>
</comment>
<dbReference type="InterPro" id="IPR041664">
    <property type="entry name" value="AAA_16"/>
</dbReference>
<proteinExistence type="predicted"/>
<dbReference type="InterPro" id="IPR053159">
    <property type="entry name" value="Hybrid_Histidine_Kinase"/>
</dbReference>
<feature type="domain" description="Orc1-like AAA ATPase" evidence="1">
    <location>
        <begin position="100"/>
        <end position="282"/>
    </location>
</feature>
<reference evidence="2" key="1">
    <citation type="submission" date="2023-06" db="EMBL/GenBank/DDBJ databases">
        <title>Survivors Of The Sea: Transcriptome response of Skeletonema marinoi to long-term dormancy.</title>
        <authorList>
            <person name="Pinder M.I.M."/>
            <person name="Kourtchenko O."/>
            <person name="Robertson E.K."/>
            <person name="Larsson T."/>
            <person name="Maumus F."/>
            <person name="Osuna-Cruz C.M."/>
            <person name="Vancaester E."/>
            <person name="Stenow R."/>
            <person name="Vandepoele K."/>
            <person name="Ploug H."/>
            <person name="Bruchert V."/>
            <person name="Godhe A."/>
            <person name="Topel M."/>
        </authorList>
    </citation>
    <scope>NUCLEOTIDE SEQUENCE</scope>
    <source>
        <strain evidence="2">R05AC</strain>
    </source>
</reference>
<protein>
    <submittedName>
        <fullName evidence="2">AAA ATPase</fullName>
    </submittedName>
</protein>
<dbReference type="SUPFAM" id="SSF52540">
    <property type="entry name" value="P-loop containing nucleoside triphosphate hydrolases"/>
    <property type="match status" value="1"/>
</dbReference>
<dbReference type="Proteomes" id="UP001224775">
    <property type="component" value="Unassembled WGS sequence"/>
</dbReference>